<dbReference type="InterPro" id="IPR018060">
    <property type="entry name" value="HTH_AraC"/>
</dbReference>
<keyword evidence="3" id="KW-0804">Transcription</keyword>
<dbReference type="Gene3D" id="1.10.10.60">
    <property type="entry name" value="Homeodomain-like"/>
    <property type="match status" value="2"/>
</dbReference>
<dbReference type="GO" id="GO:0043565">
    <property type="term" value="F:sequence-specific DNA binding"/>
    <property type="evidence" value="ECO:0007669"/>
    <property type="project" value="InterPro"/>
</dbReference>
<dbReference type="PANTHER" id="PTHR43280:SF28">
    <property type="entry name" value="HTH-TYPE TRANSCRIPTIONAL ACTIVATOR RHAS"/>
    <property type="match status" value="1"/>
</dbReference>
<dbReference type="Pfam" id="PF12833">
    <property type="entry name" value="HTH_18"/>
    <property type="match status" value="1"/>
</dbReference>
<keyword evidence="7" id="KW-1185">Reference proteome</keyword>
<dbReference type="PROSITE" id="PS00041">
    <property type="entry name" value="HTH_ARAC_FAMILY_1"/>
    <property type="match status" value="1"/>
</dbReference>
<name>A0A850EV91_9BACL</name>
<gene>
    <name evidence="6" type="ORF">HPT30_23590</name>
</gene>
<proteinExistence type="predicted"/>
<dbReference type="GO" id="GO:0003700">
    <property type="term" value="F:DNA-binding transcription factor activity"/>
    <property type="evidence" value="ECO:0007669"/>
    <property type="project" value="InterPro"/>
</dbReference>
<feature type="domain" description="HTH araC/xylS-type" evidence="4">
    <location>
        <begin position="157"/>
        <end position="255"/>
    </location>
</feature>
<evidence type="ECO:0000259" key="5">
    <source>
        <dbReference type="PROSITE" id="PS50983"/>
    </source>
</evidence>
<dbReference type="RefSeq" id="WP_175373744.1">
    <property type="nucleotide sequence ID" value="NZ_JABWCS010000218.1"/>
</dbReference>
<organism evidence="6 7">
    <name type="scientific">Paenibacillus agri</name>
    <dbReference type="NCBI Taxonomy" id="2744309"/>
    <lineage>
        <taxon>Bacteria</taxon>
        <taxon>Bacillati</taxon>
        <taxon>Bacillota</taxon>
        <taxon>Bacilli</taxon>
        <taxon>Bacillales</taxon>
        <taxon>Paenibacillaceae</taxon>
        <taxon>Paenibacillus</taxon>
    </lineage>
</organism>
<dbReference type="PANTHER" id="PTHR43280">
    <property type="entry name" value="ARAC-FAMILY TRANSCRIPTIONAL REGULATOR"/>
    <property type="match status" value="1"/>
</dbReference>
<dbReference type="Gene3D" id="3.40.50.1980">
    <property type="entry name" value="Nitrogenase molybdenum iron protein domain"/>
    <property type="match status" value="2"/>
</dbReference>
<keyword evidence="2" id="KW-0238">DNA-binding</keyword>
<accession>A0A850EV91</accession>
<evidence type="ECO:0000256" key="2">
    <source>
        <dbReference type="ARBA" id="ARBA00023125"/>
    </source>
</evidence>
<dbReference type="SMART" id="SM00342">
    <property type="entry name" value="HTH_ARAC"/>
    <property type="match status" value="1"/>
</dbReference>
<dbReference type="PROSITE" id="PS01124">
    <property type="entry name" value="HTH_ARAC_FAMILY_2"/>
    <property type="match status" value="1"/>
</dbReference>
<reference evidence="6" key="1">
    <citation type="submission" date="2020-06" db="EMBL/GenBank/DDBJ databases">
        <title>Paenibacillus sp. nov., isolated from soil.</title>
        <authorList>
            <person name="Seo Y.L."/>
        </authorList>
    </citation>
    <scope>NUCLEOTIDE SEQUENCE [LARGE SCALE GENOMIC DNA]</scope>
    <source>
        <strain evidence="6">JW14</strain>
    </source>
</reference>
<dbReference type="InterPro" id="IPR002491">
    <property type="entry name" value="ABC_transptr_periplasmic_BD"/>
</dbReference>
<evidence type="ECO:0000256" key="3">
    <source>
        <dbReference type="ARBA" id="ARBA00023163"/>
    </source>
</evidence>
<comment type="caution">
    <text evidence="6">The sequence shown here is derived from an EMBL/GenBank/DDBJ whole genome shotgun (WGS) entry which is preliminary data.</text>
</comment>
<protein>
    <submittedName>
        <fullName evidence="6">AraC family transcriptional regulator</fullName>
    </submittedName>
</protein>
<evidence type="ECO:0000313" key="7">
    <source>
        <dbReference type="Proteomes" id="UP000564806"/>
    </source>
</evidence>
<evidence type="ECO:0000313" key="6">
    <source>
        <dbReference type="EMBL" id="NUU63344.1"/>
    </source>
</evidence>
<dbReference type="InterPro" id="IPR018062">
    <property type="entry name" value="HTH_AraC-typ_CS"/>
</dbReference>
<dbReference type="SUPFAM" id="SSF46689">
    <property type="entry name" value="Homeodomain-like"/>
    <property type="match status" value="2"/>
</dbReference>
<evidence type="ECO:0000256" key="1">
    <source>
        <dbReference type="ARBA" id="ARBA00023015"/>
    </source>
</evidence>
<dbReference type="AlphaFoldDB" id="A0A850EV91"/>
<dbReference type="Proteomes" id="UP000564806">
    <property type="component" value="Unassembled WGS sequence"/>
</dbReference>
<dbReference type="PROSITE" id="PS50983">
    <property type="entry name" value="FE_B12_PBP"/>
    <property type="match status" value="1"/>
</dbReference>
<keyword evidence="1" id="KW-0805">Transcription regulation</keyword>
<dbReference type="InterPro" id="IPR009057">
    <property type="entry name" value="Homeodomain-like_sf"/>
</dbReference>
<sequence length="521" mass="60373">MRKAEIWEWESERSWMEIRTKLPLLLVSECEAVISFEAQSFELHKGSVLLLRENISAVIRRENKESKVLKVISFECYRLVEHTEETLVYMRSHDKLPEVGYVADQLSPKGWQLFQKLMNPANRMEQAEKDWVLGELLRQVLQRIEIRRDFSTGETMQEAVRYINEHFHTPLTRASMAQMAGFHEGTFSRLFQKYIGRSFTEHVTKVRINKAKEYLCTEALTLNDISQRIGYSDGLYLSRKFKQTVGLSPNAFRAAPKPQRIAAIQFTGHLLALGVKPVAASQVPWETSQLLRDELVGTLNLENGEEWGRLHELNIDLVLAPQYIFHSRGRLERYEQIGPVMTLPWDKLDRLEELRLVGRIIGREEEAEQWIGRYHEQVEAGKGRLSGLIESGETVGLYELRGEDRVWIWNVTSRGTYNLYSALQLTPPERIRQEVLKPGEHLEIILEDLPDYTADHMFVVVDGLSGGYTAENLLEEYPAWEIATRGSRRRIYPLALEEFWCSDGLALERQLQIQVDWLTGE</sequence>
<dbReference type="EMBL" id="JABWCS010000218">
    <property type="protein sequence ID" value="NUU63344.1"/>
    <property type="molecule type" value="Genomic_DNA"/>
</dbReference>
<evidence type="ECO:0000259" key="4">
    <source>
        <dbReference type="PROSITE" id="PS01124"/>
    </source>
</evidence>
<feature type="domain" description="Fe/B12 periplasmic-binding" evidence="5">
    <location>
        <begin position="258"/>
        <end position="521"/>
    </location>
</feature>
<dbReference type="SUPFAM" id="SSF53807">
    <property type="entry name" value="Helical backbone' metal receptor"/>
    <property type="match status" value="1"/>
</dbReference>